<dbReference type="EMBL" id="AXCR01000005">
    <property type="protein sequence ID" value="KJR87010.1"/>
    <property type="molecule type" value="Genomic_DNA"/>
</dbReference>
<comment type="caution">
    <text evidence="2">The sequence shown here is derived from an EMBL/GenBank/DDBJ whole genome shotgun (WGS) entry which is preliminary data.</text>
</comment>
<dbReference type="VEuPathDB" id="FungiDB:SPSK_01991"/>
<sequence>MGPAVAQGTTDSSIDLEIYSLFKGKFQERNPCRLALSEQRTGPRARRGSDAAPVGKLCPWSSALENNRKAVLRPVAPVADWKACDEGPQKAQNSRSALVNREKGKARCGGLMRDSARLPWQVGTPPRFDRAFLDSGEPTPTGLEKRQRPGRNYVIRQLGTKETEGTNVRRPKRTR</sequence>
<dbReference type="RefSeq" id="XP_016589686.1">
    <property type="nucleotide sequence ID" value="XM_016728889.1"/>
</dbReference>
<protein>
    <submittedName>
        <fullName evidence="2">Uncharacterized protein</fullName>
    </submittedName>
</protein>
<reference evidence="2 3" key="1">
    <citation type="journal article" date="2014" name="BMC Genomics">
        <title>Comparative genomics of the major fungal agents of human and animal Sporotrichosis: Sporothrix schenckii and Sporothrix brasiliensis.</title>
        <authorList>
            <person name="Teixeira M.M."/>
            <person name="de Almeida L.G."/>
            <person name="Kubitschek-Barreira P."/>
            <person name="Alves F.L."/>
            <person name="Kioshima E.S."/>
            <person name="Abadio A.K."/>
            <person name="Fernandes L."/>
            <person name="Derengowski L.S."/>
            <person name="Ferreira K.S."/>
            <person name="Souza R.C."/>
            <person name="Ruiz J.C."/>
            <person name="de Andrade N.C."/>
            <person name="Paes H.C."/>
            <person name="Nicola A.M."/>
            <person name="Albuquerque P."/>
            <person name="Gerber A.L."/>
            <person name="Martins V.P."/>
            <person name="Peconick L.D."/>
            <person name="Neto A.V."/>
            <person name="Chaucanez C.B."/>
            <person name="Silva P.A."/>
            <person name="Cunha O.L."/>
            <person name="de Oliveira F.F."/>
            <person name="dos Santos T.C."/>
            <person name="Barros A.L."/>
            <person name="Soares M.A."/>
            <person name="de Oliveira L.M."/>
            <person name="Marini M.M."/>
            <person name="Villalobos-Duno H."/>
            <person name="Cunha M.M."/>
            <person name="de Hoog S."/>
            <person name="da Silveira J.F."/>
            <person name="Henrissat B."/>
            <person name="Nino-Vega G.A."/>
            <person name="Cisalpino P.S."/>
            <person name="Mora-Montes H.M."/>
            <person name="Almeida S.R."/>
            <person name="Stajich J.E."/>
            <person name="Lopes-Bezerra L.M."/>
            <person name="Vasconcelos A.T."/>
            <person name="Felipe M.S."/>
        </authorList>
    </citation>
    <scope>NUCLEOTIDE SEQUENCE [LARGE SCALE GENOMIC DNA]</scope>
    <source>
        <strain evidence="2 3">1099-18</strain>
    </source>
</reference>
<evidence type="ECO:0000313" key="3">
    <source>
        <dbReference type="Proteomes" id="UP000033710"/>
    </source>
</evidence>
<dbReference type="GeneID" id="27664166"/>
<gene>
    <name evidence="2" type="ORF">SPSK_01991</name>
</gene>
<name>A0A0F2MDV4_SPOSC</name>
<feature type="region of interest" description="Disordered" evidence="1">
    <location>
        <begin position="117"/>
        <end position="175"/>
    </location>
</feature>
<evidence type="ECO:0000256" key="1">
    <source>
        <dbReference type="SAM" id="MobiDB-lite"/>
    </source>
</evidence>
<reference evidence="2 3" key="2">
    <citation type="journal article" date="2015" name="Eukaryot. Cell">
        <title>Asexual propagation of a virulent clone complex in a human and feline outbreak of sporotrichosis.</title>
        <authorList>
            <person name="Teixeira Mde M."/>
            <person name="Rodrigues A.M."/>
            <person name="Tsui C.K."/>
            <person name="de Almeida L.G."/>
            <person name="Van Diepeningen A.D."/>
            <person name="van den Ende B.G."/>
            <person name="Fernandes G.F."/>
            <person name="Kano R."/>
            <person name="Hamelin R.C."/>
            <person name="Lopes-Bezerra L.M."/>
            <person name="Vasconcelos A.T."/>
            <person name="de Hoog S."/>
            <person name="de Camargo Z.P."/>
            <person name="Felipe M.S."/>
        </authorList>
    </citation>
    <scope>NUCLEOTIDE SEQUENCE [LARGE SCALE GENOMIC DNA]</scope>
    <source>
        <strain evidence="2 3">1099-18</strain>
    </source>
</reference>
<dbReference type="KEGG" id="ssck:SPSK_01991"/>
<accession>A0A0F2MDV4</accession>
<organism evidence="2 3">
    <name type="scientific">Sporothrix schenckii 1099-18</name>
    <dbReference type="NCBI Taxonomy" id="1397361"/>
    <lineage>
        <taxon>Eukaryota</taxon>
        <taxon>Fungi</taxon>
        <taxon>Dikarya</taxon>
        <taxon>Ascomycota</taxon>
        <taxon>Pezizomycotina</taxon>
        <taxon>Sordariomycetes</taxon>
        <taxon>Sordariomycetidae</taxon>
        <taxon>Ophiostomatales</taxon>
        <taxon>Ophiostomataceae</taxon>
        <taxon>Sporothrix</taxon>
    </lineage>
</organism>
<evidence type="ECO:0000313" key="2">
    <source>
        <dbReference type="EMBL" id="KJR87010.1"/>
    </source>
</evidence>
<proteinExistence type="predicted"/>
<dbReference type="Proteomes" id="UP000033710">
    <property type="component" value="Unassembled WGS sequence"/>
</dbReference>
<dbReference type="AlphaFoldDB" id="A0A0F2MDV4"/>